<sequence>MAKTIFYSFHYQRDVHRVQLVRNINALEAQPLLNAQEWEQVRQSGDKAIEKWIHDQMTYKKAVIVLIGKETASRPWVTYEIEKAWAAKKPLLGVRIHGLSSMGGVDSAGPDPFARTDAAGSAPIFDPTVTDWSGKIDSQATYNKLRANLEAWSSQGATKRPW</sequence>
<evidence type="ECO:0000259" key="1">
    <source>
        <dbReference type="Pfam" id="PF08937"/>
    </source>
</evidence>
<dbReference type="EMBL" id="JAOZYB010000019">
    <property type="protein sequence ID" value="MEB3959556.1"/>
    <property type="molecule type" value="Genomic_DNA"/>
</dbReference>
<dbReference type="Proteomes" id="UP001352223">
    <property type="component" value="Unassembled WGS sequence"/>
</dbReference>
<dbReference type="SUPFAM" id="SSF52206">
    <property type="entry name" value="Hypothetical protein MTH538"/>
    <property type="match status" value="1"/>
</dbReference>
<gene>
    <name evidence="2" type="ORF">OKJ48_04720</name>
</gene>
<proteinExistence type="predicted"/>
<dbReference type="InterPro" id="IPR015032">
    <property type="entry name" value="ThsB__TIR-like_domain"/>
</dbReference>
<name>A0ABU6C5R6_9ACTN</name>
<feature type="domain" description="Thoeris protein ThsB TIR-like" evidence="1">
    <location>
        <begin position="6"/>
        <end position="99"/>
    </location>
</feature>
<dbReference type="InterPro" id="IPR036490">
    <property type="entry name" value="ThsB_TIR-like_sf"/>
</dbReference>
<reference evidence="2 3" key="1">
    <citation type="submission" date="2022-10" db="EMBL/GenBank/DDBJ databases">
        <authorList>
            <person name="Xie J."/>
            <person name="Shen N."/>
        </authorList>
    </citation>
    <scope>NUCLEOTIDE SEQUENCE [LARGE SCALE GENOMIC DNA]</scope>
    <source>
        <strain evidence="2 3">DSM 41681</strain>
    </source>
</reference>
<comment type="caution">
    <text evidence="2">The sequence shown here is derived from an EMBL/GenBank/DDBJ whole genome shotgun (WGS) entry which is preliminary data.</text>
</comment>
<evidence type="ECO:0000313" key="2">
    <source>
        <dbReference type="EMBL" id="MEB3959556.1"/>
    </source>
</evidence>
<accession>A0ABU6C5R6</accession>
<dbReference type="Gene3D" id="3.40.50.9200">
    <property type="entry name" value="Hypothetical protein MTH538"/>
    <property type="match status" value="1"/>
</dbReference>
<organism evidence="2 3">
    <name type="scientific">Streptomyces kunmingensis</name>
    <dbReference type="NCBI Taxonomy" id="68225"/>
    <lineage>
        <taxon>Bacteria</taxon>
        <taxon>Bacillati</taxon>
        <taxon>Actinomycetota</taxon>
        <taxon>Actinomycetes</taxon>
        <taxon>Kitasatosporales</taxon>
        <taxon>Streptomycetaceae</taxon>
        <taxon>Streptomyces</taxon>
    </lineage>
</organism>
<dbReference type="Pfam" id="PF08937">
    <property type="entry name" value="ThsB_TIR"/>
    <property type="match status" value="1"/>
</dbReference>
<protein>
    <submittedName>
        <fullName evidence="2">TIR domain-containing protein</fullName>
    </submittedName>
</protein>
<evidence type="ECO:0000313" key="3">
    <source>
        <dbReference type="Proteomes" id="UP001352223"/>
    </source>
</evidence>
<dbReference type="RefSeq" id="WP_324766540.1">
    <property type="nucleotide sequence ID" value="NZ_BAAATS010000032.1"/>
</dbReference>
<keyword evidence="3" id="KW-1185">Reference proteome</keyword>